<dbReference type="PANTHER" id="PTHR10672">
    <property type="entry name" value="ADDUCIN"/>
    <property type="match status" value="1"/>
</dbReference>
<dbReference type="InterPro" id="IPR051017">
    <property type="entry name" value="Aldolase-II_Adducin_sf"/>
</dbReference>
<dbReference type="SMART" id="SM01007">
    <property type="entry name" value="Aldolase_II"/>
    <property type="match status" value="1"/>
</dbReference>
<evidence type="ECO:0000259" key="1">
    <source>
        <dbReference type="SMART" id="SM01007"/>
    </source>
</evidence>
<dbReference type="EMBL" id="JAVRRD010000016">
    <property type="protein sequence ID" value="KAK5050876.1"/>
    <property type="molecule type" value="Genomic_DNA"/>
</dbReference>
<dbReference type="GO" id="GO:0005856">
    <property type="term" value="C:cytoskeleton"/>
    <property type="evidence" value="ECO:0007669"/>
    <property type="project" value="TreeGrafter"/>
</dbReference>
<dbReference type="InterPro" id="IPR036409">
    <property type="entry name" value="Aldolase_II/adducin_N_sf"/>
</dbReference>
<dbReference type="GeneID" id="89971622"/>
<name>A0AAV9N9Q6_9EURO</name>
<protein>
    <recommendedName>
        <fullName evidence="1">Class II aldolase/adducin N-terminal domain-containing protein</fullName>
    </recommendedName>
</protein>
<organism evidence="2 3">
    <name type="scientific">Exophiala bonariae</name>
    <dbReference type="NCBI Taxonomy" id="1690606"/>
    <lineage>
        <taxon>Eukaryota</taxon>
        <taxon>Fungi</taxon>
        <taxon>Dikarya</taxon>
        <taxon>Ascomycota</taxon>
        <taxon>Pezizomycotina</taxon>
        <taxon>Eurotiomycetes</taxon>
        <taxon>Chaetothyriomycetidae</taxon>
        <taxon>Chaetothyriales</taxon>
        <taxon>Herpotrichiellaceae</taxon>
        <taxon>Exophiala</taxon>
    </lineage>
</organism>
<feature type="domain" description="Class II aldolase/adducin N-terminal" evidence="1">
    <location>
        <begin position="68"/>
        <end position="250"/>
    </location>
</feature>
<sequence>MSPAATETAVEKVVWSAKQVKPAPVVSEGHKHGGEDLTPLQAVCHGDQVLPAIPSFTSKAKERAWLLEHMAAVFRAWSRMGFCEGLSGHISVRDPEKDAIWMNPLGKHFGLMTAGDMICLDMEGRVIGGNRERPANAAGFLIHSAIHKRRPDVRAICHAHTQAGRAWAAFGRPLDMLSQDICTFHDHLAVYNDYGGIVFISDEGERIASALGPKNKAAILMNHGLITVGGTVDEAAFLFALLEHSCDIQLKVEAAAANGLEKVIIAPEEAAYNFKMASDPETLYLEWQTEYDYEEEISNGAFKKGSEKQCLD</sequence>
<dbReference type="Proteomes" id="UP001358417">
    <property type="component" value="Unassembled WGS sequence"/>
</dbReference>
<reference evidence="2 3" key="1">
    <citation type="submission" date="2023-08" db="EMBL/GenBank/DDBJ databases">
        <title>Black Yeasts Isolated from many extreme environments.</title>
        <authorList>
            <person name="Coleine C."/>
            <person name="Stajich J.E."/>
            <person name="Selbmann L."/>
        </authorList>
    </citation>
    <scope>NUCLEOTIDE SEQUENCE [LARGE SCALE GENOMIC DNA]</scope>
    <source>
        <strain evidence="2 3">CCFEE 5792</strain>
    </source>
</reference>
<dbReference type="InterPro" id="IPR001303">
    <property type="entry name" value="Aldolase_II/adducin_N"/>
</dbReference>
<keyword evidence="3" id="KW-1185">Reference proteome</keyword>
<dbReference type="NCBIfam" id="NF004855">
    <property type="entry name" value="PRK06208.1"/>
    <property type="match status" value="1"/>
</dbReference>
<dbReference type="FunFam" id="3.40.225.10:FF:000009">
    <property type="entry name" value="Class II aldolase/adducin N-terminal"/>
    <property type="match status" value="1"/>
</dbReference>
<dbReference type="Gene3D" id="3.40.225.10">
    <property type="entry name" value="Class II aldolase/adducin N-terminal domain"/>
    <property type="match status" value="1"/>
</dbReference>
<dbReference type="AlphaFoldDB" id="A0AAV9N9Q6"/>
<comment type="caution">
    <text evidence="2">The sequence shown here is derived from an EMBL/GenBank/DDBJ whole genome shotgun (WGS) entry which is preliminary data.</text>
</comment>
<accession>A0AAV9N9Q6</accession>
<proteinExistence type="predicted"/>
<dbReference type="Pfam" id="PF00596">
    <property type="entry name" value="Aldolase_II"/>
    <property type="match status" value="1"/>
</dbReference>
<dbReference type="PANTHER" id="PTHR10672:SF25">
    <property type="entry name" value="MEIOTICALLY UP-REGULATED GENE 14 PROTEIN"/>
    <property type="match status" value="1"/>
</dbReference>
<gene>
    <name evidence="2" type="ORF">LTR84_003435</name>
</gene>
<evidence type="ECO:0000313" key="3">
    <source>
        <dbReference type="Proteomes" id="UP001358417"/>
    </source>
</evidence>
<dbReference type="RefSeq" id="XP_064705376.1">
    <property type="nucleotide sequence ID" value="XM_064847023.1"/>
</dbReference>
<dbReference type="GO" id="GO:0051015">
    <property type="term" value="F:actin filament binding"/>
    <property type="evidence" value="ECO:0007669"/>
    <property type="project" value="TreeGrafter"/>
</dbReference>
<evidence type="ECO:0000313" key="2">
    <source>
        <dbReference type="EMBL" id="KAK5050876.1"/>
    </source>
</evidence>
<dbReference type="SUPFAM" id="SSF53639">
    <property type="entry name" value="AraD/HMP-PK domain-like"/>
    <property type="match status" value="1"/>
</dbReference>